<comment type="similarity">
    <text evidence="15">Belongs to the class I-like SAM-binding methyltransferase superfamily. Trm1 family.</text>
</comment>
<organism evidence="17 18">
    <name type="scientific">Magallana gigas</name>
    <name type="common">Pacific oyster</name>
    <name type="synonym">Crassostrea gigas</name>
    <dbReference type="NCBI Taxonomy" id="29159"/>
    <lineage>
        <taxon>Eukaryota</taxon>
        <taxon>Metazoa</taxon>
        <taxon>Spiralia</taxon>
        <taxon>Lophotrochozoa</taxon>
        <taxon>Mollusca</taxon>
        <taxon>Bivalvia</taxon>
        <taxon>Autobranchia</taxon>
        <taxon>Pteriomorphia</taxon>
        <taxon>Ostreida</taxon>
        <taxon>Ostreoidea</taxon>
        <taxon>Ostreidae</taxon>
        <taxon>Magallana</taxon>
    </lineage>
</organism>
<protein>
    <recommendedName>
        <fullName evidence="15">tRNA (guanine(26)-N(2))-dimethyltransferase</fullName>
        <ecNumber evidence="15">2.1.1.216</ecNumber>
    </recommendedName>
</protein>
<evidence type="ECO:0000256" key="7">
    <source>
        <dbReference type="ARBA" id="ARBA00022691"/>
    </source>
</evidence>
<keyword evidence="12" id="KW-0832">Ubl conjugation</keyword>
<dbReference type="GO" id="GO:0008270">
    <property type="term" value="F:zinc ion binding"/>
    <property type="evidence" value="ECO:0007669"/>
    <property type="project" value="UniProtKB-KW"/>
</dbReference>
<comment type="subcellular location">
    <subcellularLocation>
        <location evidence="1">Nucleus</location>
        <location evidence="1">Nucleolus</location>
    </subcellularLocation>
</comment>
<dbReference type="GO" id="GO:0000049">
    <property type="term" value="F:tRNA binding"/>
    <property type="evidence" value="ECO:0007669"/>
    <property type="project" value="UniProtKB-UniRule"/>
</dbReference>
<evidence type="ECO:0000256" key="13">
    <source>
        <dbReference type="ARBA" id="ARBA00022884"/>
    </source>
</evidence>
<reference evidence="17" key="1">
    <citation type="submission" date="2022-08" db="UniProtKB">
        <authorList>
            <consortium name="EnsemblMetazoa"/>
        </authorList>
    </citation>
    <scope>IDENTIFICATION</scope>
    <source>
        <strain evidence="17">05x7-T-G4-1.051#20</strain>
    </source>
</reference>
<dbReference type="Gene3D" id="3.30.56.70">
    <property type="entry name" value="N2,N2-dimethylguanosine tRNA methyltransferase, C-terminal domain"/>
    <property type="match status" value="1"/>
</dbReference>
<evidence type="ECO:0000256" key="14">
    <source>
        <dbReference type="ARBA" id="ARBA00023242"/>
    </source>
</evidence>
<dbReference type="OrthoDB" id="6349953at2759"/>
<keyword evidence="7 15" id="KW-0949">S-adenosyl-L-methionine</keyword>
<evidence type="ECO:0000313" key="18">
    <source>
        <dbReference type="Proteomes" id="UP000005408"/>
    </source>
</evidence>
<dbReference type="InterPro" id="IPR042296">
    <property type="entry name" value="tRNA_met_Trm1_C"/>
</dbReference>
<evidence type="ECO:0000256" key="1">
    <source>
        <dbReference type="ARBA" id="ARBA00004604"/>
    </source>
</evidence>
<proteinExistence type="inferred from homology"/>
<keyword evidence="6 15" id="KW-0808">Transferase</keyword>
<dbReference type="GO" id="GO:0160104">
    <property type="term" value="F:tRNA (guanine(26)-N2)-dimethyltransferase activity"/>
    <property type="evidence" value="ECO:0007669"/>
    <property type="project" value="UniProtKB-UniRule"/>
</dbReference>
<dbReference type="PROSITE" id="PS51626">
    <property type="entry name" value="SAM_MT_TRM1"/>
    <property type="match status" value="1"/>
</dbReference>
<dbReference type="EC" id="2.1.1.216" evidence="15"/>
<dbReference type="GO" id="GO:0002940">
    <property type="term" value="P:tRNA N2-guanine methylation"/>
    <property type="evidence" value="ECO:0007669"/>
    <property type="project" value="TreeGrafter"/>
</dbReference>
<dbReference type="SUPFAM" id="SSF53335">
    <property type="entry name" value="S-adenosyl-L-methionine-dependent methyltransferases"/>
    <property type="match status" value="1"/>
</dbReference>
<evidence type="ECO:0000256" key="9">
    <source>
        <dbReference type="ARBA" id="ARBA00022723"/>
    </source>
</evidence>
<evidence type="ECO:0000256" key="2">
    <source>
        <dbReference type="ARBA" id="ARBA00022499"/>
    </source>
</evidence>
<dbReference type="Pfam" id="PF02005">
    <property type="entry name" value="TRM"/>
    <property type="match status" value="2"/>
</dbReference>
<evidence type="ECO:0000256" key="10">
    <source>
        <dbReference type="ARBA" id="ARBA00022771"/>
    </source>
</evidence>
<dbReference type="AlphaFoldDB" id="A0A8W8KXF5"/>
<evidence type="ECO:0000256" key="15">
    <source>
        <dbReference type="PROSITE-ProRule" id="PRU00958"/>
    </source>
</evidence>
<dbReference type="Gene3D" id="3.40.50.150">
    <property type="entry name" value="Vaccinia Virus protein VP39"/>
    <property type="match status" value="1"/>
</dbReference>
<evidence type="ECO:0000313" key="17">
    <source>
        <dbReference type="EnsemblMetazoa" id="G25377.7:cds"/>
    </source>
</evidence>
<evidence type="ECO:0000256" key="3">
    <source>
        <dbReference type="ARBA" id="ARBA00022553"/>
    </source>
</evidence>
<keyword evidence="8 15" id="KW-0819">tRNA processing</keyword>
<dbReference type="EnsemblMetazoa" id="G25377.4">
    <property type="protein sequence ID" value="G25377.4:cds"/>
    <property type="gene ID" value="G25377"/>
</dbReference>
<evidence type="ECO:0000256" key="6">
    <source>
        <dbReference type="ARBA" id="ARBA00022679"/>
    </source>
</evidence>
<keyword evidence="13 15" id="KW-0694">RNA-binding</keyword>
<feature type="compositionally biased region" description="Basic and acidic residues" evidence="16">
    <location>
        <begin position="361"/>
        <end position="383"/>
    </location>
</feature>
<evidence type="ECO:0000256" key="8">
    <source>
        <dbReference type="ARBA" id="ARBA00022694"/>
    </source>
</evidence>
<dbReference type="OMA" id="CICHLSC"/>
<keyword evidence="9" id="KW-0479">Metal-binding</keyword>
<keyword evidence="5 15" id="KW-0489">Methyltransferase</keyword>
<dbReference type="PANTHER" id="PTHR10631">
    <property type="entry name" value="N 2 ,N 2 -DIMETHYLGUANOSINE TRNA METHYLTRANSFERASE"/>
    <property type="match status" value="1"/>
</dbReference>
<keyword evidence="10" id="KW-0863">Zinc-finger</keyword>
<keyword evidence="4 15" id="KW-0820">tRNA-binding</keyword>
<comment type="catalytic activity">
    <reaction evidence="15">
        <text>guanosine(26) in tRNA + 2 S-adenosyl-L-methionine = N(2)-dimethylguanosine(26) in tRNA + 2 S-adenosyl-L-homocysteine + 2 H(+)</text>
        <dbReference type="Rhea" id="RHEA:43140"/>
        <dbReference type="Rhea" id="RHEA-COMP:10359"/>
        <dbReference type="Rhea" id="RHEA-COMP:10360"/>
        <dbReference type="ChEBI" id="CHEBI:15378"/>
        <dbReference type="ChEBI" id="CHEBI:57856"/>
        <dbReference type="ChEBI" id="CHEBI:59789"/>
        <dbReference type="ChEBI" id="CHEBI:74269"/>
        <dbReference type="ChEBI" id="CHEBI:74513"/>
        <dbReference type="EC" id="2.1.1.216"/>
    </reaction>
</comment>
<evidence type="ECO:0000256" key="5">
    <source>
        <dbReference type="ARBA" id="ARBA00022603"/>
    </source>
</evidence>
<feature type="region of interest" description="Disordered" evidence="16">
    <location>
        <begin position="359"/>
        <end position="391"/>
    </location>
</feature>
<dbReference type="GO" id="GO:0005730">
    <property type="term" value="C:nucleolus"/>
    <property type="evidence" value="ECO:0007669"/>
    <property type="project" value="UniProtKB-SubCell"/>
</dbReference>
<evidence type="ECO:0000256" key="4">
    <source>
        <dbReference type="ARBA" id="ARBA00022555"/>
    </source>
</evidence>
<sequence>MENSSNGAQFHEFDGKDIAYEEKQNTIQNQSTKVHSSKFKVIQEILLHILQEESKLSSEHLFCVDLQNKGGVAGLQWKRHYQSKLNVLIAQNKAISNIQQNCEDSDVICSEFHLSFERQPGDVQLEQKDKEIHACQCPTNVLLHLEAFDFVFLQPEGHLANYFDSVFCNLRNNGLLCLTSSDISVQFTRTANVIRRYCHAQVTKTEYMREMAVRVIIGCAVRSASRCNKGLEVLMTPCVEDNFLIVMRVHRGPQHADHCLDQVKPQLYCQICEEQCFLPGGLTPIENPYALLACTCHEKTPGRTAIVLGPMWSGSIFNTTFISNLLKPHEDLPEHSSQFKKVLQSIQEEAVCSHLDVSETNGDHHQRDLGEPEAKRPKIEHSQHPTTTHPPFYINLHKMKFKDVIIPKMRKVLSFLRSEGYRASRTHFDSNSVRTNANRTQFHDVLLKFCKKSRKE</sequence>
<evidence type="ECO:0000256" key="16">
    <source>
        <dbReference type="SAM" id="MobiDB-lite"/>
    </source>
</evidence>
<dbReference type="Proteomes" id="UP000005408">
    <property type="component" value="Unassembled WGS sequence"/>
</dbReference>
<name>A0A8W8KXF5_MAGGI</name>
<keyword evidence="18" id="KW-1185">Reference proteome</keyword>
<dbReference type="EnsemblMetazoa" id="G25377.7">
    <property type="protein sequence ID" value="G25377.7:cds"/>
    <property type="gene ID" value="G25377"/>
</dbReference>
<keyword evidence="3" id="KW-0597">Phosphoprotein</keyword>
<evidence type="ECO:0000256" key="12">
    <source>
        <dbReference type="ARBA" id="ARBA00022843"/>
    </source>
</evidence>
<dbReference type="InterPro" id="IPR029063">
    <property type="entry name" value="SAM-dependent_MTases_sf"/>
</dbReference>
<evidence type="ECO:0000256" key="11">
    <source>
        <dbReference type="ARBA" id="ARBA00022833"/>
    </source>
</evidence>
<keyword evidence="2" id="KW-1017">Isopeptide bond</keyword>
<accession>A0A8W8KXF5</accession>
<keyword evidence="14" id="KW-0539">Nucleus</keyword>
<keyword evidence="11" id="KW-0862">Zinc</keyword>
<dbReference type="FunFam" id="3.30.56.70:FF:000001">
    <property type="entry name" value="tRNA (guanine(26)-N(2))-dimethyltransferase"/>
    <property type="match status" value="1"/>
</dbReference>
<dbReference type="PANTHER" id="PTHR10631:SF1">
    <property type="entry name" value="TRMT1-LIKE PROTEIN"/>
    <property type="match status" value="1"/>
</dbReference>
<dbReference type="InterPro" id="IPR002905">
    <property type="entry name" value="Trm1"/>
</dbReference>